<dbReference type="Proteomes" id="UP001152795">
    <property type="component" value="Unassembled WGS sequence"/>
</dbReference>
<proteinExistence type="predicted"/>
<reference evidence="2" key="1">
    <citation type="submission" date="2020-04" db="EMBL/GenBank/DDBJ databases">
        <authorList>
            <person name="Alioto T."/>
            <person name="Alioto T."/>
            <person name="Gomez Garrido J."/>
        </authorList>
    </citation>
    <scope>NUCLEOTIDE SEQUENCE</scope>
    <source>
        <strain evidence="2">A484AB</strain>
    </source>
</reference>
<gene>
    <name evidence="1" type="ORF">PACLA_8A051751</name>
    <name evidence="2" type="ORF">PACLA_8A087628</name>
</gene>
<evidence type="ECO:0000313" key="3">
    <source>
        <dbReference type="Proteomes" id="UP001152795"/>
    </source>
</evidence>
<evidence type="ECO:0000313" key="2">
    <source>
        <dbReference type="EMBL" id="CAB4041562.1"/>
    </source>
</evidence>
<comment type="caution">
    <text evidence="2">The sequence shown here is derived from an EMBL/GenBank/DDBJ whole genome shotgun (WGS) entry which is preliminary data.</text>
</comment>
<dbReference type="AlphaFoldDB" id="A0A7D9M0I7"/>
<dbReference type="EMBL" id="CACRXK020002618">
    <property type="protein sequence ID" value="CAB3995202.1"/>
    <property type="molecule type" value="Genomic_DNA"/>
</dbReference>
<keyword evidence="3" id="KW-1185">Reference proteome</keyword>
<organism evidence="2 3">
    <name type="scientific">Paramuricea clavata</name>
    <name type="common">Red gorgonian</name>
    <name type="synonym">Violescent sea-whip</name>
    <dbReference type="NCBI Taxonomy" id="317549"/>
    <lineage>
        <taxon>Eukaryota</taxon>
        <taxon>Metazoa</taxon>
        <taxon>Cnidaria</taxon>
        <taxon>Anthozoa</taxon>
        <taxon>Octocorallia</taxon>
        <taxon>Malacalcyonacea</taxon>
        <taxon>Plexauridae</taxon>
        <taxon>Paramuricea</taxon>
    </lineage>
</organism>
<dbReference type="EMBL" id="CACRXK020028512">
    <property type="protein sequence ID" value="CAB4041562.1"/>
    <property type="molecule type" value="Genomic_DNA"/>
</dbReference>
<evidence type="ECO:0000313" key="1">
    <source>
        <dbReference type="EMBL" id="CAB3995202.1"/>
    </source>
</evidence>
<dbReference type="OrthoDB" id="5984732at2759"/>
<name>A0A7D9M0I7_PARCT</name>
<sequence>MAETFGVEEAVECIFRADESGEEQKSDADIGCREQISKSEPNGIGIEKILQTTYINAACVLKHESQLWLAAIHRRLAGRRSVRHPYYAEFYRDIPVDLFTALSHSIKVSNDPKLGEPMCYIKGNSKGEVVSLTDIQSLIYLLTLLSGKQQEDVAFYLKRTLGGARKNHKTKVLVSQEKDFGLIYSYKKGQLTICFNYGEWNSFGFPQHNCNLNI</sequence>
<accession>A0A7D9M0I7</accession>
<protein>
    <submittedName>
        <fullName evidence="2">Uncharacterized protein</fullName>
    </submittedName>
</protein>